<keyword evidence="2" id="KW-1185">Reference proteome</keyword>
<protein>
    <submittedName>
        <fullName evidence="1">Uncharacterized protein</fullName>
    </submittedName>
</protein>
<evidence type="ECO:0000313" key="2">
    <source>
        <dbReference type="Proteomes" id="UP000814033"/>
    </source>
</evidence>
<proteinExistence type="predicted"/>
<comment type="caution">
    <text evidence="1">The sequence shown here is derived from an EMBL/GenBank/DDBJ whole genome shotgun (WGS) entry which is preliminary data.</text>
</comment>
<dbReference type="Proteomes" id="UP000814033">
    <property type="component" value="Unassembled WGS sequence"/>
</dbReference>
<reference evidence="1" key="1">
    <citation type="submission" date="2021-02" db="EMBL/GenBank/DDBJ databases">
        <authorList>
            <consortium name="DOE Joint Genome Institute"/>
            <person name="Ahrendt S."/>
            <person name="Looney B.P."/>
            <person name="Miyauchi S."/>
            <person name="Morin E."/>
            <person name="Drula E."/>
            <person name="Courty P.E."/>
            <person name="Chicoki N."/>
            <person name="Fauchery L."/>
            <person name="Kohler A."/>
            <person name="Kuo A."/>
            <person name="Labutti K."/>
            <person name="Pangilinan J."/>
            <person name="Lipzen A."/>
            <person name="Riley R."/>
            <person name="Andreopoulos W."/>
            <person name="He G."/>
            <person name="Johnson J."/>
            <person name="Barry K.W."/>
            <person name="Grigoriev I.V."/>
            <person name="Nagy L."/>
            <person name="Hibbett D."/>
            <person name="Henrissat B."/>
            <person name="Matheny P.B."/>
            <person name="Labbe J."/>
            <person name="Martin F."/>
        </authorList>
    </citation>
    <scope>NUCLEOTIDE SEQUENCE</scope>
    <source>
        <strain evidence="1">FP105234-sp</strain>
    </source>
</reference>
<reference evidence="1" key="2">
    <citation type="journal article" date="2022" name="New Phytol.">
        <title>Evolutionary transition to the ectomycorrhizal habit in the genomes of a hyperdiverse lineage of mushroom-forming fungi.</title>
        <authorList>
            <person name="Looney B."/>
            <person name="Miyauchi S."/>
            <person name="Morin E."/>
            <person name="Drula E."/>
            <person name="Courty P.E."/>
            <person name="Kohler A."/>
            <person name="Kuo A."/>
            <person name="LaButti K."/>
            <person name="Pangilinan J."/>
            <person name="Lipzen A."/>
            <person name="Riley R."/>
            <person name="Andreopoulos W."/>
            <person name="He G."/>
            <person name="Johnson J."/>
            <person name="Nolan M."/>
            <person name="Tritt A."/>
            <person name="Barry K.W."/>
            <person name="Grigoriev I.V."/>
            <person name="Nagy L.G."/>
            <person name="Hibbett D."/>
            <person name="Henrissat B."/>
            <person name="Matheny P.B."/>
            <person name="Labbe J."/>
            <person name="Martin F.M."/>
        </authorList>
    </citation>
    <scope>NUCLEOTIDE SEQUENCE</scope>
    <source>
        <strain evidence="1">FP105234-sp</strain>
    </source>
</reference>
<feature type="non-terminal residue" evidence="1">
    <location>
        <position position="1"/>
    </location>
</feature>
<organism evidence="1 2">
    <name type="scientific">Auriscalpium vulgare</name>
    <dbReference type="NCBI Taxonomy" id="40419"/>
    <lineage>
        <taxon>Eukaryota</taxon>
        <taxon>Fungi</taxon>
        <taxon>Dikarya</taxon>
        <taxon>Basidiomycota</taxon>
        <taxon>Agaricomycotina</taxon>
        <taxon>Agaricomycetes</taxon>
        <taxon>Russulales</taxon>
        <taxon>Auriscalpiaceae</taxon>
        <taxon>Auriscalpium</taxon>
    </lineage>
</organism>
<gene>
    <name evidence="1" type="ORF">FA95DRAFT_1464047</name>
</gene>
<dbReference type="EMBL" id="MU276119">
    <property type="protein sequence ID" value="KAI0041495.1"/>
    <property type="molecule type" value="Genomic_DNA"/>
</dbReference>
<evidence type="ECO:0000313" key="1">
    <source>
        <dbReference type="EMBL" id="KAI0041495.1"/>
    </source>
</evidence>
<accession>A0ACB8RC00</accession>
<feature type="non-terminal residue" evidence="1">
    <location>
        <position position="221"/>
    </location>
</feature>
<name>A0ACB8RC00_9AGAM</name>
<sequence>HNNGKGIKIALTFIPCLPPLKAGEKCRKNAKPKLVNKVFYIDESSTLVGLLGEAFGAVDLEDATYRLARDHKLTDANFTIQYTIPRTTSKDITITGQQDVTELLEEAVQKKNPEVKLLLTMTQEKGQAEENTGDDSDSEHPAKKKSKLKGVSKEEKEQAHIITQLSRLYRCDDKQCPFDVCYVSGKMAQHIHLTFMHLRAWAAAFVCSYYHRRQVIDSLFI</sequence>